<dbReference type="GO" id="GO:0017156">
    <property type="term" value="P:calcium-ion regulated exocytosis"/>
    <property type="evidence" value="ECO:0007669"/>
    <property type="project" value="TreeGrafter"/>
</dbReference>
<dbReference type="Ensembl" id="ENSEBUT00000012680.1">
    <property type="protein sequence ID" value="ENSEBUP00000012104.1"/>
    <property type="gene ID" value="ENSEBUG00000007724.1"/>
</dbReference>
<proteinExistence type="inferred from homology"/>
<dbReference type="PANTHER" id="PTHR10024">
    <property type="entry name" value="SYNAPTOTAGMIN"/>
    <property type="match status" value="1"/>
</dbReference>
<dbReference type="GO" id="GO:0070382">
    <property type="term" value="C:exocytic vesicle"/>
    <property type="evidence" value="ECO:0007669"/>
    <property type="project" value="TreeGrafter"/>
</dbReference>
<dbReference type="Proteomes" id="UP000694388">
    <property type="component" value="Unplaced"/>
</dbReference>
<dbReference type="OMA" id="DWIHLTN"/>
<dbReference type="SMART" id="SM00239">
    <property type="entry name" value="C2"/>
    <property type="match status" value="2"/>
</dbReference>
<keyword evidence="4" id="KW-1185">Reference proteome</keyword>
<evidence type="ECO:0000313" key="4">
    <source>
        <dbReference type="Proteomes" id="UP000694388"/>
    </source>
</evidence>
<dbReference type="GO" id="GO:0000149">
    <property type="term" value="F:SNARE binding"/>
    <property type="evidence" value="ECO:0007669"/>
    <property type="project" value="TreeGrafter"/>
</dbReference>
<name>A0A8C4QAE4_EPTBU</name>
<dbReference type="GO" id="GO:0005509">
    <property type="term" value="F:calcium ion binding"/>
    <property type="evidence" value="ECO:0007669"/>
    <property type="project" value="TreeGrafter"/>
</dbReference>
<organism evidence="3 4">
    <name type="scientific">Eptatretus burgeri</name>
    <name type="common">Inshore hagfish</name>
    <dbReference type="NCBI Taxonomy" id="7764"/>
    <lineage>
        <taxon>Eukaryota</taxon>
        <taxon>Metazoa</taxon>
        <taxon>Chordata</taxon>
        <taxon>Craniata</taxon>
        <taxon>Vertebrata</taxon>
        <taxon>Cyclostomata</taxon>
        <taxon>Myxini</taxon>
        <taxon>Myxiniformes</taxon>
        <taxon>Myxinidae</taxon>
        <taxon>Eptatretinae</taxon>
        <taxon>Eptatretus</taxon>
    </lineage>
</organism>
<accession>A0A8C4QAE4</accession>
<evidence type="ECO:0000259" key="2">
    <source>
        <dbReference type="PROSITE" id="PS50004"/>
    </source>
</evidence>
<feature type="domain" description="C2" evidence="2">
    <location>
        <begin position="204"/>
        <end position="337"/>
    </location>
</feature>
<dbReference type="AlphaFoldDB" id="A0A8C4QAE4"/>
<dbReference type="GO" id="GO:0005544">
    <property type="term" value="F:calcium-dependent phospholipid binding"/>
    <property type="evidence" value="ECO:0007669"/>
    <property type="project" value="TreeGrafter"/>
</dbReference>
<feature type="domain" description="C2" evidence="2">
    <location>
        <begin position="77"/>
        <end position="199"/>
    </location>
</feature>
<dbReference type="PROSITE" id="PS50004">
    <property type="entry name" value="C2"/>
    <property type="match status" value="2"/>
</dbReference>
<dbReference type="GO" id="GO:0005886">
    <property type="term" value="C:plasma membrane"/>
    <property type="evidence" value="ECO:0007669"/>
    <property type="project" value="TreeGrafter"/>
</dbReference>
<dbReference type="PANTHER" id="PTHR10024:SF234">
    <property type="entry name" value="SYNAPTOTAGMIN-15-RELATED"/>
    <property type="match status" value="1"/>
</dbReference>
<evidence type="ECO:0000256" key="1">
    <source>
        <dbReference type="ARBA" id="ARBA00006996"/>
    </source>
</evidence>
<evidence type="ECO:0000313" key="3">
    <source>
        <dbReference type="Ensembl" id="ENSEBUP00000012104.1"/>
    </source>
</evidence>
<sequence>GVPTVTIPARVFLEPADRLSLGLDSAFLTSNYITLSKSPTCINFTFTKRVFFPNVLDPELCEMPPDDSSDAGATAGPGPRLRFALRYECASEQLKLWLLQGREIQVDTEPGLPLVHITLLPGKRGTVQSKIPKKTAKPVFGERFIFQVRRQMNCSNNRHIRVLSVYSVDPKGKHQLVGHVLVPLKGLQLEEGVKCDVWRSLKDKPFEVLFTIVNDPLQRNVFRMTTLVSTRIYILPSFDYHLVMVHYLQCWPSCVYCKLWLYNHNQLIKCKKTATVNGTDCPEFNKSFKFQVLPTNLDRINLCISVHFDEEEKGKPLGRVLLGPFMYSRGQQLDHWNAMLNNPKDMVKYWHMVGPPK</sequence>
<reference evidence="3" key="2">
    <citation type="submission" date="2025-09" db="UniProtKB">
        <authorList>
            <consortium name="Ensembl"/>
        </authorList>
    </citation>
    <scope>IDENTIFICATION</scope>
</reference>
<dbReference type="GeneTree" id="ENSGT00940000160819"/>
<protein>
    <submittedName>
        <fullName evidence="3">Synaptotagmin 15</fullName>
    </submittedName>
</protein>
<dbReference type="GO" id="GO:0001786">
    <property type="term" value="F:phosphatidylserine binding"/>
    <property type="evidence" value="ECO:0007669"/>
    <property type="project" value="TreeGrafter"/>
</dbReference>
<dbReference type="SUPFAM" id="SSF49562">
    <property type="entry name" value="C2 domain (Calcium/lipid-binding domain, CaLB)"/>
    <property type="match status" value="2"/>
</dbReference>
<dbReference type="Pfam" id="PF00168">
    <property type="entry name" value="C2"/>
    <property type="match status" value="2"/>
</dbReference>
<dbReference type="GO" id="GO:0030276">
    <property type="term" value="F:clathrin binding"/>
    <property type="evidence" value="ECO:0007669"/>
    <property type="project" value="TreeGrafter"/>
</dbReference>
<dbReference type="InterPro" id="IPR035892">
    <property type="entry name" value="C2_domain_sf"/>
</dbReference>
<dbReference type="InterPro" id="IPR000008">
    <property type="entry name" value="C2_dom"/>
</dbReference>
<dbReference type="Gene3D" id="2.60.40.150">
    <property type="entry name" value="C2 domain"/>
    <property type="match status" value="2"/>
</dbReference>
<comment type="similarity">
    <text evidence="1">Belongs to the synaptotagmin family.</text>
</comment>
<reference evidence="3" key="1">
    <citation type="submission" date="2025-08" db="UniProtKB">
        <authorList>
            <consortium name="Ensembl"/>
        </authorList>
    </citation>
    <scope>IDENTIFICATION</scope>
</reference>